<protein>
    <recommendedName>
        <fullName evidence="8">Major facilitator superfamily (MFS) profile domain-containing protein</fullName>
    </recommendedName>
</protein>
<dbReference type="InterPro" id="IPR044770">
    <property type="entry name" value="MFS_spinster-like"/>
</dbReference>
<evidence type="ECO:0000256" key="1">
    <source>
        <dbReference type="ARBA" id="ARBA00004141"/>
    </source>
</evidence>
<dbReference type="SUPFAM" id="SSF103473">
    <property type="entry name" value="MFS general substrate transporter"/>
    <property type="match status" value="1"/>
</dbReference>
<dbReference type="AlphaFoldDB" id="A0AAN5CPU1"/>
<dbReference type="InterPro" id="IPR011701">
    <property type="entry name" value="MFS"/>
</dbReference>
<proteinExistence type="inferred from homology"/>
<keyword evidence="10" id="KW-1185">Reference proteome</keyword>
<gene>
    <name evidence="9" type="ORF">PMAYCL1PPCAC_18651</name>
</gene>
<comment type="similarity">
    <text evidence="6">Belongs to the major facilitator superfamily. Spinster (TC 2.A.1.49) family.</text>
</comment>
<feature type="transmembrane region" description="Helical" evidence="7">
    <location>
        <begin position="63"/>
        <end position="83"/>
    </location>
</feature>
<comment type="subcellular location">
    <subcellularLocation>
        <location evidence="1">Membrane</location>
        <topology evidence="1">Multi-pass membrane protein</topology>
    </subcellularLocation>
</comment>
<evidence type="ECO:0000256" key="6">
    <source>
        <dbReference type="ARBA" id="ARBA00024338"/>
    </source>
</evidence>
<reference evidence="10" key="1">
    <citation type="submission" date="2022-10" db="EMBL/GenBank/DDBJ databases">
        <title>Genome assembly of Pristionchus species.</title>
        <authorList>
            <person name="Yoshida K."/>
            <person name="Sommer R.J."/>
        </authorList>
    </citation>
    <scope>NUCLEOTIDE SEQUENCE [LARGE SCALE GENOMIC DNA]</scope>
    <source>
        <strain evidence="10">RS5460</strain>
    </source>
</reference>
<evidence type="ECO:0000256" key="5">
    <source>
        <dbReference type="ARBA" id="ARBA00023136"/>
    </source>
</evidence>
<evidence type="ECO:0000259" key="8">
    <source>
        <dbReference type="PROSITE" id="PS50850"/>
    </source>
</evidence>
<keyword evidence="3 7" id="KW-0812">Transmembrane</keyword>
<evidence type="ECO:0000256" key="2">
    <source>
        <dbReference type="ARBA" id="ARBA00022448"/>
    </source>
</evidence>
<name>A0AAN5CPU1_9BILA</name>
<dbReference type="PROSITE" id="PS50850">
    <property type="entry name" value="MFS"/>
    <property type="match status" value="1"/>
</dbReference>
<dbReference type="GO" id="GO:0022857">
    <property type="term" value="F:transmembrane transporter activity"/>
    <property type="evidence" value="ECO:0007669"/>
    <property type="project" value="InterPro"/>
</dbReference>
<dbReference type="InterPro" id="IPR020846">
    <property type="entry name" value="MFS_dom"/>
</dbReference>
<accession>A0AAN5CPU1</accession>
<evidence type="ECO:0000313" key="10">
    <source>
        <dbReference type="Proteomes" id="UP001328107"/>
    </source>
</evidence>
<dbReference type="PANTHER" id="PTHR23505">
    <property type="entry name" value="SPINSTER"/>
    <property type="match status" value="1"/>
</dbReference>
<dbReference type="GO" id="GO:0016020">
    <property type="term" value="C:membrane"/>
    <property type="evidence" value="ECO:0007669"/>
    <property type="project" value="UniProtKB-SubCell"/>
</dbReference>
<evidence type="ECO:0000313" key="9">
    <source>
        <dbReference type="EMBL" id="GMR48456.1"/>
    </source>
</evidence>
<evidence type="ECO:0000256" key="4">
    <source>
        <dbReference type="ARBA" id="ARBA00022989"/>
    </source>
</evidence>
<dbReference type="InterPro" id="IPR036259">
    <property type="entry name" value="MFS_trans_sf"/>
</dbReference>
<evidence type="ECO:0000256" key="3">
    <source>
        <dbReference type="ARBA" id="ARBA00022692"/>
    </source>
</evidence>
<dbReference type="Proteomes" id="UP001328107">
    <property type="component" value="Unassembled WGS sequence"/>
</dbReference>
<dbReference type="Gene3D" id="1.20.1250.20">
    <property type="entry name" value="MFS general substrate transporter like domains"/>
    <property type="match status" value="1"/>
</dbReference>
<keyword evidence="2" id="KW-0813">Transport</keyword>
<dbReference type="EMBL" id="BTRK01000004">
    <property type="protein sequence ID" value="GMR48456.1"/>
    <property type="molecule type" value="Genomic_DNA"/>
</dbReference>
<keyword evidence="5 7" id="KW-0472">Membrane</keyword>
<comment type="caution">
    <text evidence="9">The sequence shown here is derived from an EMBL/GenBank/DDBJ whole genome shotgun (WGS) entry which is preliminary data.</text>
</comment>
<sequence>MVSSTLQTKSTKETKEKSEKGKYGVFAILFFTNILNYVDRYTMAGVLTGIQNDFGINDAGGGLLQTIFITALAIGSPLFGYLGDRYNRKLLIVVGLLIWTGSVFGSSFIPDTSFVAFMIMRGLFGFGQAAYVTISPSLIADAF</sequence>
<organism evidence="9 10">
    <name type="scientific">Pristionchus mayeri</name>
    <dbReference type="NCBI Taxonomy" id="1317129"/>
    <lineage>
        <taxon>Eukaryota</taxon>
        <taxon>Metazoa</taxon>
        <taxon>Ecdysozoa</taxon>
        <taxon>Nematoda</taxon>
        <taxon>Chromadorea</taxon>
        <taxon>Rhabditida</taxon>
        <taxon>Rhabditina</taxon>
        <taxon>Diplogasteromorpha</taxon>
        <taxon>Diplogasteroidea</taxon>
        <taxon>Neodiplogasteridae</taxon>
        <taxon>Pristionchus</taxon>
    </lineage>
</organism>
<feature type="transmembrane region" description="Helical" evidence="7">
    <location>
        <begin position="90"/>
        <end position="109"/>
    </location>
</feature>
<keyword evidence="4 7" id="KW-1133">Transmembrane helix</keyword>
<feature type="transmembrane region" description="Helical" evidence="7">
    <location>
        <begin position="115"/>
        <end position="134"/>
    </location>
</feature>
<feature type="non-terminal residue" evidence="9">
    <location>
        <position position="143"/>
    </location>
</feature>
<feature type="domain" description="Major facilitator superfamily (MFS) profile" evidence="8">
    <location>
        <begin position="25"/>
        <end position="143"/>
    </location>
</feature>
<evidence type="ECO:0000256" key="7">
    <source>
        <dbReference type="SAM" id="Phobius"/>
    </source>
</evidence>
<feature type="transmembrane region" description="Helical" evidence="7">
    <location>
        <begin position="21"/>
        <end position="38"/>
    </location>
</feature>
<dbReference type="PANTHER" id="PTHR23505:SF79">
    <property type="entry name" value="PROTEIN SPINSTER"/>
    <property type="match status" value="1"/>
</dbReference>
<dbReference type="Pfam" id="PF07690">
    <property type="entry name" value="MFS_1"/>
    <property type="match status" value="1"/>
</dbReference>